<keyword evidence="3" id="KW-1185">Reference proteome</keyword>
<dbReference type="AlphaFoldDB" id="A0A1E7KNB9"/>
<dbReference type="STRING" id="1075402.AN216_03510"/>
<proteinExistence type="predicted"/>
<comment type="caution">
    <text evidence="2">The sequence shown here is derived from an EMBL/GenBank/DDBJ whole genome shotgun (WGS) entry which is preliminary data.</text>
</comment>
<organism evidence="2 3">
    <name type="scientific">Streptomyces oceani</name>
    <dbReference type="NCBI Taxonomy" id="1075402"/>
    <lineage>
        <taxon>Bacteria</taxon>
        <taxon>Bacillati</taxon>
        <taxon>Actinomycetota</taxon>
        <taxon>Actinomycetes</taxon>
        <taxon>Kitasatosporales</taxon>
        <taxon>Streptomycetaceae</taxon>
        <taxon>Streptomyces</taxon>
    </lineage>
</organism>
<evidence type="ECO:0008006" key="4">
    <source>
        <dbReference type="Google" id="ProtNLM"/>
    </source>
</evidence>
<dbReference type="PATRIC" id="fig|1075402.3.peg.3344"/>
<evidence type="ECO:0000313" key="3">
    <source>
        <dbReference type="Proteomes" id="UP000176101"/>
    </source>
</evidence>
<dbReference type="RefSeq" id="WP_070195097.1">
    <property type="nucleotide sequence ID" value="NZ_LJGU01000100.1"/>
</dbReference>
<accession>A0A1E7KNB9</accession>
<gene>
    <name evidence="2" type="ORF">AN216_03510</name>
</gene>
<dbReference type="Proteomes" id="UP000176101">
    <property type="component" value="Unassembled WGS sequence"/>
</dbReference>
<reference evidence="2 3" key="1">
    <citation type="journal article" date="2016" name="Front. Microbiol.">
        <title>Comparative Genomics Analysis of Streptomyces Species Reveals Their Adaptation to the Marine Environment and Their Diversity at the Genomic Level.</title>
        <authorList>
            <person name="Tian X."/>
            <person name="Zhang Z."/>
            <person name="Yang T."/>
            <person name="Chen M."/>
            <person name="Li J."/>
            <person name="Chen F."/>
            <person name="Yang J."/>
            <person name="Li W."/>
            <person name="Zhang B."/>
            <person name="Zhang Z."/>
            <person name="Wu J."/>
            <person name="Zhang C."/>
            <person name="Long L."/>
            <person name="Xiao J."/>
        </authorList>
    </citation>
    <scope>NUCLEOTIDE SEQUENCE [LARGE SCALE GENOMIC DNA]</scope>
    <source>
        <strain evidence="2 3">SCSIO 02100</strain>
    </source>
</reference>
<feature type="compositionally biased region" description="Basic and acidic residues" evidence="1">
    <location>
        <begin position="201"/>
        <end position="210"/>
    </location>
</feature>
<protein>
    <recommendedName>
        <fullName evidence="4">Secreted protein</fullName>
    </recommendedName>
</protein>
<feature type="region of interest" description="Disordered" evidence="1">
    <location>
        <begin position="179"/>
        <end position="286"/>
    </location>
</feature>
<dbReference type="OrthoDB" id="3866654at2"/>
<feature type="compositionally biased region" description="Basic and acidic residues" evidence="1">
    <location>
        <begin position="255"/>
        <end position="265"/>
    </location>
</feature>
<evidence type="ECO:0000313" key="2">
    <source>
        <dbReference type="EMBL" id="OEV05374.1"/>
    </source>
</evidence>
<sequence length="393" mass="40986">MSAISIAMLVSATVATALGGVALRTARGLRRRLDELTAEPPRAGTPTAYGDRAYGHPAYDPAHGGTGAPTVPATREAPSAEIRAAVAEALAEERERDLDEARAFWAAREARGTEAEFDLLLEGHGTEYEAVRPGTRQAENPPADIPAELDSSLLEALLEGRRSGLEGCYGHWESALFVPRQTGTEQDPRRAGGPRAGRPSDGAEQRHEGDGESPGDCPREDAGRGALSDDLNGDPGAGFGDEDREVPTEILPADGRGEPADLEAARRRHPSHPDFTLAGEPAGGGPAALDRPVLADQERTLERLARLAGDGTPLVDAQPGPLGTLDVYSFADGSTLCVSPGHLETARRLGEAIDAGPTPVLLGGSGAAGAYTLTFTIGDEHVYLLASRVIASL</sequence>
<evidence type="ECO:0000256" key="1">
    <source>
        <dbReference type="SAM" id="MobiDB-lite"/>
    </source>
</evidence>
<name>A0A1E7KNB9_9ACTN</name>
<feature type="region of interest" description="Disordered" evidence="1">
    <location>
        <begin position="33"/>
        <end position="77"/>
    </location>
</feature>
<dbReference type="EMBL" id="LJGU01000100">
    <property type="protein sequence ID" value="OEV05374.1"/>
    <property type="molecule type" value="Genomic_DNA"/>
</dbReference>